<dbReference type="InterPro" id="IPR001509">
    <property type="entry name" value="Epimerase_deHydtase"/>
</dbReference>
<dbReference type="SUPFAM" id="SSF51735">
    <property type="entry name" value="NAD(P)-binding Rossmann-fold domains"/>
    <property type="match status" value="1"/>
</dbReference>
<dbReference type="InterPro" id="IPR036291">
    <property type="entry name" value="NAD(P)-bd_dom_sf"/>
</dbReference>
<dbReference type="Pfam" id="PF01370">
    <property type="entry name" value="Epimerase"/>
    <property type="match status" value="1"/>
</dbReference>
<proteinExistence type="predicted"/>
<keyword evidence="1" id="KW-0521">NADP</keyword>
<protein>
    <submittedName>
        <fullName evidence="4">UDP-glucose 4-epimerase</fullName>
        <ecNumber evidence="4">5.1.3.2</ecNumber>
    </submittedName>
</protein>
<dbReference type="PANTHER" id="PTHR43103:SF3">
    <property type="entry name" value="ADP-L-GLYCERO-D-MANNO-HEPTOSE-6-EPIMERASE"/>
    <property type="match status" value="1"/>
</dbReference>
<dbReference type="EMBL" id="CADCWO010000064">
    <property type="protein sequence ID" value="CAA9565581.1"/>
    <property type="molecule type" value="Genomic_DNA"/>
</dbReference>
<evidence type="ECO:0000259" key="3">
    <source>
        <dbReference type="Pfam" id="PF01370"/>
    </source>
</evidence>
<reference evidence="4" key="1">
    <citation type="submission" date="2020-02" db="EMBL/GenBank/DDBJ databases">
        <authorList>
            <person name="Meier V. D."/>
        </authorList>
    </citation>
    <scope>NUCLEOTIDE SEQUENCE</scope>
    <source>
        <strain evidence="4">AVDCRST_MAG81</strain>
    </source>
</reference>
<dbReference type="GO" id="GO:0003978">
    <property type="term" value="F:UDP-glucose 4-epimerase activity"/>
    <property type="evidence" value="ECO:0007669"/>
    <property type="project" value="UniProtKB-EC"/>
</dbReference>
<dbReference type="PANTHER" id="PTHR43103">
    <property type="entry name" value="NUCLEOSIDE-DIPHOSPHATE-SUGAR EPIMERASE"/>
    <property type="match status" value="1"/>
</dbReference>
<organism evidence="4">
    <name type="scientific">uncultured Synechococcales cyanobacterium</name>
    <dbReference type="NCBI Taxonomy" id="1936017"/>
    <lineage>
        <taxon>Bacteria</taxon>
        <taxon>Bacillati</taxon>
        <taxon>Cyanobacteriota</taxon>
        <taxon>Cyanophyceae</taxon>
        <taxon>Synechococcales</taxon>
        <taxon>environmental samples</taxon>
    </lineage>
</organism>
<accession>A0A6J4V179</accession>
<dbReference type="Gene3D" id="3.40.50.720">
    <property type="entry name" value="NAD(P)-binding Rossmann-like Domain"/>
    <property type="match status" value="1"/>
</dbReference>
<dbReference type="AlphaFoldDB" id="A0A6J4V179"/>
<keyword evidence="2" id="KW-0119">Carbohydrate metabolism</keyword>
<keyword evidence="4" id="KW-0413">Isomerase</keyword>
<name>A0A6J4V179_9CYAN</name>
<gene>
    <name evidence="4" type="ORF">AVDCRST_MAG81-1172</name>
</gene>
<evidence type="ECO:0000256" key="1">
    <source>
        <dbReference type="ARBA" id="ARBA00022857"/>
    </source>
</evidence>
<feature type="domain" description="NAD-dependent epimerase/dehydratase" evidence="3">
    <location>
        <begin position="54"/>
        <end position="296"/>
    </location>
</feature>
<evidence type="ECO:0000256" key="2">
    <source>
        <dbReference type="ARBA" id="ARBA00023277"/>
    </source>
</evidence>
<dbReference type="EC" id="5.1.3.2" evidence="4"/>
<evidence type="ECO:0000313" key="4">
    <source>
        <dbReference type="EMBL" id="CAA9565581.1"/>
    </source>
</evidence>
<sequence>MPLFKIPILKIKLMSKQEIELTYPREEVANWYISKSVNDQLLENIHDLRSQKISIMGGCGQVGSHIIAKLYELSFPVDNLYINDNLSLGKRENLPEPLRDRVDTRNHLEYSQNPTHTPDIIVFVGGRSSAPHFENLNTVMEEIEMWKATLEWCVDKKIRLIFASTSSLCKQLPSVETQRVWPASLYELTKLMMEEMAIQQALCNGLVVQICRFFSVYGVTEQHKNNFGNLYTQILWHAIQGTPFEVWGQPNHFAPGEQTRDIIFAPEVSRAILHLLTLPAPRPRPDDISALTYNIGQGKPVSIREMAKQIEALLPSGMKPILAEAKVPRQMNNYVVHTWGDPQKLIRTGFLPVFTDHRENLKFIIHALLSENDWYWQIVENIRQKTAKV</sequence>